<dbReference type="RefSeq" id="WP_244714637.1">
    <property type="nucleotide sequence ID" value="NZ_CP095049.1"/>
</dbReference>
<evidence type="ECO:0000259" key="5">
    <source>
        <dbReference type="Pfam" id="PF14905"/>
    </source>
</evidence>
<keyword evidence="6" id="KW-0675">Receptor</keyword>
<sequence>MRYFAPTAAPVTTSLRRALLLLVVLLTATAARAQTTLTGRAIDLRTQEALSFSTVVLKTAGEPATIVTSALADAQGNFVLKASQAGNYQLQVLMLGYATHTQPVVLAAGPATVSLGTIGLQPATQQLGEVTVTAQRQLLLQKPDRVVMNVGESLLGAGNDAYSILGMAPSVQLLEGKLTFRGKANVLIYLNGKRLPGANLEAVLASIPGDQIDRIELISNPSAKYDADASGGVIEIYTKRSKTLGWNANLGGNLSQGQRRGSGLNGGLRLSSPKLDFVTNASLASKGGFERGSYRRTLYQGFMPVASLEQQNDLDKTLRDNSFSTSLNYHFTPKTTIGFDFDLTQGSLTGAGWTRATVTERAGLTRNRVEDEVYLSQTFVNYTLFAKHQLDSLGSSLLVSGNYARFSSTQQQTFGQYLQVPSDSLETRSSFRNDIPATYRIYTGVLDYAKIWNACTRLETGLKYTATRNESRQLIQTLQNGEWPAGTTNLTGYQEHIGAAYLNLNQTVGKLSLQAGLRGELTRYRVGAGPDSSYVNLFPNLRADYQVSDSYSTSLAYAENIHRPAYESLIPYERLLDTYTSTKGNAALRPEYAHSLSWNHLYKGYGLQLSHTITPNAISSVYTYDQPQQRLVYTQQNVARQHLTSLTLTAPYSPAKWWSMTNTGNLYHRELSFPNPLDNAAVLRKSKTYFTLSSDNTFNLGHGWSTRLYALYNSPSFNGLTDYDSYSYVMLSAKKSFWDKKASLKLDVLDLFYQLNFQVSSNVVPVVNTSINYNDTRRVRLSFTYNLGKTDLKSKRVETTGNAAERNRLGQ</sequence>
<proteinExistence type="predicted"/>
<keyword evidence="2" id="KW-0472">Membrane</keyword>
<dbReference type="PANTHER" id="PTHR40980">
    <property type="entry name" value="PLUG DOMAIN-CONTAINING PROTEIN"/>
    <property type="match status" value="1"/>
</dbReference>
<dbReference type="Gene3D" id="2.40.170.20">
    <property type="entry name" value="TonB-dependent receptor, beta-barrel domain"/>
    <property type="match status" value="1"/>
</dbReference>
<dbReference type="Pfam" id="PF13715">
    <property type="entry name" value="CarbopepD_reg_2"/>
    <property type="match status" value="1"/>
</dbReference>
<dbReference type="Gene3D" id="2.60.40.1120">
    <property type="entry name" value="Carboxypeptidase-like, regulatory domain"/>
    <property type="match status" value="1"/>
</dbReference>
<feature type="chain" id="PRO_5046446666" evidence="4">
    <location>
        <begin position="34"/>
        <end position="811"/>
    </location>
</feature>
<evidence type="ECO:0000313" key="6">
    <source>
        <dbReference type="EMBL" id="UOQ51427.1"/>
    </source>
</evidence>
<dbReference type="PANTHER" id="PTHR40980:SF4">
    <property type="entry name" value="TONB-DEPENDENT RECEPTOR-LIKE BETA-BARREL DOMAIN-CONTAINING PROTEIN"/>
    <property type="match status" value="1"/>
</dbReference>
<dbReference type="Proteomes" id="UP000831785">
    <property type="component" value="Chromosome"/>
</dbReference>
<keyword evidence="3" id="KW-0998">Cell outer membrane</keyword>
<feature type="signal peptide" evidence="4">
    <location>
        <begin position="1"/>
        <end position="33"/>
    </location>
</feature>
<evidence type="ECO:0000256" key="3">
    <source>
        <dbReference type="ARBA" id="ARBA00023237"/>
    </source>
</evidence>
<feature type="domain" description="Outer membrane protein beta-barrel" evidence="5">
    <location>
        <begin position="388"/>
        <end position="785"/>
    </location>
</feature>
<dbReference type="InterPro" id="IPR041700">
    <property type="entry name" value="OMP_b-brl_3"/>
</dbReference>
<reference evidence="6 7" key="1">
    <citation type="submission" date="2022-04" db="EMBL/GenBank/DDBJ databases">
        <title>Hymenobacter sp. isolated from the air.</title>
        <authorList>
            <person name="Won M."/>
            <person name="Lee C.-M."/>
            <person name="Woen H.-Y."/>
            <person name="Kwon S.-W."/>
        </authorList>
    </citation>
    <scope>NUCLEOTIDE SEQUENCE [LARGE SCALE GENOMIC DNA]</scope>
    <source>
        <strain evidence="7">5116 S-27</strain>
    </source>
</reference>
<evidence type="ECO:0000313" key="7">
    <source>
        <dbReference type="Proteomes" id="UP000831785"/>
    </source>
</evidence>
<dbReference type="EMBL" id="CP095049">
    <property type="protein sequence ID" value="UOQ51427.1"/>
    <property type="molecule type" value="Genomic_DNA"/>
</dbReference>
<dbReference type="InterPro" id="IPR036942">
    <property type="entry name" value="Beta-barrel_TonB_sf"/>
</dbReference>
<evidence type="ECO:0000256" key="2">
    <source>
        <dbReference type="ARBA" id="ARBA00023136"/>
    </source>
</evidence>
<dbReference type="SUPFAM" id="SSF49452">
    <property type="entry name" value="Starch-binding domain-like"/>
    <property type="match status" value="1"/>
</dbReference>
<gene>
    <name evidence="6" type="ORF">MUN80_16855</name>
</gene>
<dbReference type="Pfam" id="PF14905">
    <property type="entry name" value="OMP_b-brl_3"/>
    <property type="match status" value="1"/>
</dbReference>
<accession>A0ABY4F454</accession>
<name>A0ABY4F454_9BACT</name>
<dbReference type="InterPro" id="IPR013784">
    <property type="entry name" value="Carb-bd-like_fold"/>
</dbReference>
<keyword evidence="4" id="KW-0732">Signal</keyword>
<evidence type="ECO:0000256" key="4">
    <source>
        <dbReference type="SAM" id="SignalP"/>
    </source>
</evidence>
<dbReference type="SUPFAM" id="SSF56935">
    <property type="entry name" value="Porins"/>
    <property type="match status" value="1"/>
</dbReference>
<protein>
    <submittedName>
        <fullName evidence="6">TonB-dependent receptor</fullName>
    </submittedName>
</protein>
<dbReference type="InterPro" id="IPR037066">
    <property type="entry name" value="Plug_dom_sf"/>
</dbReference>
<comment type="subcellular location">
    <subcellularLocation>
        <location evidence="1">Cell outer membrane</location>
    </subcellularLocation>
</comment>
<evidence type="ECO:0000256" key="1">
    <source>
        <dbReference type="ARBA" id="ARBA00004442"/>
    </source>
</evidence>
<dbReference type="Gene3D" id="2.170.130.10">
    <property type="entry name" value="TonB-dependent receptor, plug domain"/>
    <property type="match status" value="1"/>
</dbReference>
<organism evidence="6 7">
    <name type="scientific">Hymenobacter cellulosivorans</name>
    <dbReference type="NCBI Taxonomy" id="2932249"/>
    <lineage>
        <taxon>Bacteria</taxon>
        <taxon>Pseudomonadati</taxon>
        <taxon>Bacteroidota</taxon>
        <taxon>Cytophagia</taxon>
        <taxon>Cytophagales</taxon>
        <taxon>Hymenobacteraceae</taxon>
        <taxon>Hymenobacter</taxon>
    </lineage>
</organism>
<keyword evidence="7" id="KW-1185">Reference proteome</keyword>